<protein>
    <recommendedName>
        <fullName evidence="5">TraB domain-containing protein</fullName>
    </recommendedName>
</protein>
<dbReference type="EMBL" id="VFQX01000006">
    <property type="protein sequence ID" value="KAF0983283.1"/>
    <property type="molecule type" value="Genomic_DNA"/>
</dbReference>
<reference evidence="3 4" key="1">
    <citation type="journal article" date="2019" name="Sci. Rep.">
        <title>Nanopore sequencing improves the draft genome of the human pathogenic amoeba Naegleria fowleri.</title>
        <authorList>
            <person name="Liechti N."/>
            <person name="Schurch N."/>
            <person name="Bruggmann R."/>
            <person name="Wittwer M."/>
        </authorList>
    </citation>
    <scope>NUCLEOTIDE SEQUENCE [LARGE SCALE GENOMIC DNA]</scope>
    <source>
        <strain evidence="3 4">ATCC 30894</strain>
    </source>
</reference>
<gene>
    <name evidence="3" type="ORF">FDP41_010348</name>
</gene>
<dbReference type="VEuPathDB" id="AmoebaDB:NF0109650"/>
<comment type="caution">
    <text evidence="3">The sequence shown here is derived from an EMBL/GenBank/DDBJ whole genome shotgun (WGS) entry which is preliminary data.</text>
</comment>
<keyword evidence="2" id="KW-0812">Transmembrane</keyword>
<evidence type="ECO:0008006" key="5">
    <source>
        <dbReference type="Google" id="ProtNLM"/>
    </source>
</evidence>
<dbReference type="GeneID" id="68117563"/>
<dbReference type="Pfam" id="PF01963">
    <property type="entry name" value="TraB_PrgY_gumN"/>
    <property type="match status" value="1"/>
</dbReference>
<evidence type="ECO:0000313" key="3">
    <source>
        <dbReference type="EMBL" id="KAF0983283.1"/>
    </source>
</evidence>
<dbReference type="VEuPathDB" id="AmoebaDB:FDP41_010348"/>
<dbReference type="OrthoDB" id="48306at2759"/>
<keyword evidence="2" id="KW-1133">Transmembrane helix</keyword>
<keyword evidence="4" id="KW-1185">Reference proteome</keyword>
<name>A0A6A5BYR6_NAEFO</name>
<dbReference type="RefSeq" id="XP_044567996.1">
    <property type="nucleotide sequence ID" value="XM_044700636.1"/>
</dbReference>
<dbReference type="InterPro" id="IPR046345">
    <property type="entry name" value="TraB_PrgY-like"/>
</dbReference>
<organism evidence="3 4">
    <name type="scientific">Naegleria fowleri</name>
    <name type="common">Brain eating amoeba</name>
    <dbReference type="NCBI Taxonomy" id="5763"/>
    <lineage>
        <taxon>Eukaryota</taxon>
        <taxon>Discoba</taxon>
        <taxon>Heterolobosea</taxon>
        <taxon>Tetramitia</taxon>
        <taxon>Eutetramitia</taxon>
        <taxon>Vahlkampfiidae</taxon>
        <taxon>Naegleria</taxon>
    </lineage>
</organism>
<dbReference type="Proteomes" id="UP000444721">
    <property type="component" value="Unassembled WGS sequence"/>
</dbReference>
<dbReference type="InterPro" id="IPR002816">
    <property type="entry name" value="TraB/PrgY/GumN_fam"/>
</dbReference>
<evidence type="ECO:0000313" key="4">
    <source>
        <dbReference type="Proteomes" id="UP000444721"/>
    </source>
</evidence>
<dbReference type="CDD" id="cd14726">
    <property type="entry name" value="TraB_PrgY-like"/>
    <property type="match status" value="1"/>
</dbReference>
<feature type="transmembrane region" description="Helical" evidence="2">
    <location>
        <begin position="395"/>
        <end position="417"/>
    </location>
</feature>
<dbReference type="PANTHER" id="PTHR21530:SF7">
    <property type="entry name" value="TRAB DOMAIN-CONTAINING PROTEIN"/>
    <property type="match status" value="1"/>
</dbReference>
<evidence type="ECO:0000256" key="1">
    <source>
        <dbReference type="SAM" id="MobiDB-lite"/>
    </source>
</evidence>
<dbReference type="PANTHER" id="PTHR21530">
    <property type="entry name" value="PHEROMONE SHUTDOWN PROTEIN"/>
    <property type="match status" value="1"/>
</dbReference>
<sequence>MKPSESRSLIHNDDDDDEMVVVVNEEGSFTSEKFKRWQKPLLDGANDESQNYSTADEIHSFPIISSVSNHHSIEDLISKNQSVKVLEQGNYKIYLIGTAHVSEESAKQVTEVIQEKRPSIVILELCSNRRALLAESSNQKKQVSKRGLLTSLILIFSEYMKSSNHSNLLHAILGYFMQSVSNQLNIKLGIEMIAAYKSAVQIHSKQITAQDIESLKQSDLLTEILEELSENYPQLSKVLVDERDAYLTHSILKAIEYLENERQSKEQDSGENSHSDHAYISTTSNISTNMDSTKNSTNLTELSTNDTTMDNVTQISSSDADDELWNRFANKDEFPNDCRASSDDDELVHHHPLDPHAIVCVVGAGHIAGITKYFSSPEKINRREIMKRQKDSRNFVLLFFFISIFILLLSLTLYLVWH</sequence>
<evidence type="ECO:0000256" key="2">
    <source>
        <dbReference type="SAM" id="Phobius"/>
    </source>
</evidence>
<keyword evidence="2" id="KW-0472">Membrane</keyword>
<dbReference type="VEuPathDB" id="AmoebaDB:NfTy_011490"/>
<feature type="transmembrane region" description="Helical" evidence="2">
    <location>
        <begin position="356"/>
        <end position="374"/>
    </location>
</feature>
<dbReference type="OMA" id="INRREIM"/>
<feature type="region of interest" description="Disordered" evidence="1">
    <location>
        <begin position="283"/>
        <end position="304"/>
    </location>
</feature>
<proteinExistence type="predicted"/>
<dbReference type="AlphaFoldDB" id="A0A6A5BYR6"/>
<accession>A0A6A5BYR6</accession>